<reference evidence="2" key="1">
    <citation type="submission" date="2023-03" db="UniProtKB">
        <authorList>
            <consortium name="Ensembl"/>
        </authorList>
    </citation>
    <scope>IDENTIFICATION</scope>
</reference>
<proteinExistence type="predicted"/>
<organism evidence="2">
    <name type="scientific">Equus asinus asinus</name>
    <dbReference type="NCBI Taxonomy" id="83772"/>
    <lineage>
        <taxon>Eukaryota</taxon>
        <taxon>Metazoa</taxon>
        <taxon>Chordata</taxon>
        <taxon>Craniata</taxon>
        <taxon>Vertebrata</taxon>
        <taxon>Euteleostomi</taxon>
        <taxon>Mammalia</taxon>
        <taxon>Eutheria</taxon>
        <taxon>Laurasiatheria</taxon>
        <taxon>Perissodactyla</taxon>
        <taxon>Equidae</taxon>
        <taxon>Equus</taxon>
    </lineage>
</organism>
<evidence type="ECO:0000313" key="2">
    <source>
        <dbReference type="Ensembl" id="ENSEASP00005020720.1"/>
    </source>
</evidence>
<feature type="region of interest" description="Disordered" evidence="1">
    <location>
        <begin position="52"/>
        <end position="97"/>
    </location>
</feature>
<dbReference type="Ensembl" id="ENSEAST00005022493.1">
    <property type="protein sequence ID" value="ENSEASP00005020720.1"/>
    <property type="gene ID" value="ENSEASG00005014245.1"/>
</dbReference>
<sequence length="166" mass="17907">MEDVDAHVCPSSCPCCEATHFSMFLLPRGPRLGLCRQQLSSSCVPVRLKAQGGSAHGESLPQRCRYSSSEPPSGLALPGRGPEPRPREQLETPRAGSELLSCAQEPIRPLGHSGREAQEIHRLTRPHISGHRAGAIWEECSGHGQGWACGQGGLQWREPEGSGQDD</sequence>
<protein>
    <submittedName>
        <fullName evidence="2">Uncharacterized protein</fullName>
    </submittedName>
</protein>
<feature type="compositionally biased region" description="Basic and acidic residues" evidence="1">
    <location>
        <begin position="82"/>
        <end position="91"/>
    </location>
</feature>
<evidence type="ECO:0000256" key="1">
    <source>
        <dbReference type="SAM" id="MobiDB-lite"/>
    </source>
</evidence>
<name>A0A8C4PPN0_EQUAS</name>
<accession>A0A8C4PPN0</accession>
<dbReference type="AlphaFoldDB" id="A0A8C4PPN0"/>